<reference evidence="10 11" key="1">
    <citation type="submission" date="2017-01" db="EMBL/GenBank/DDBJ databases">
        <title>Complete genome sequence of esterase-producing bacterium Croceicoccus marinus E4A9.</title>
        <authorList>
            <person name="Wu Y.-H."/>
            <person name="Cheng H."/>
            <person name="Xu L."/>
            <person name="Huo Y.-Y."/>
            <person name="Wang C.-S."/>
            <person name="Xu X.-W."/>
        </authorList>
    </citation>
    <scope>NUCLEOTIDE SEQUENCE [LARGE SCALE GENOMIC DNA]</scope>
    <source>
        <strain evidence="10 11">E4A9</strain>
    </source>
</reference>
<dbReference type="PANTHER" id="PTHR34982:SF1">
    <property type="entry name" value="FLAGELLAR ASSEMBLY PROTEIN FLIH"/>
    <property type="match status" value="1"/>
</dbReference>
<dbReference type="GO" id="GO:0044781">
    <property type="term" value="P:bacterial-type flagellum organization"/>
    <property type="evidence" value="ECO:0007669"/>
    <property type="project" value="UniProtKB-KW"/>
</dbReference>
<evidence type="ECO:0000256" key="2">
    <source>
        <dbReference type="ARBA" id="ARBA00006602"/>
    </source>
</evidence>
<dbReference type="InterPro" id="IPR018035">
    <property type="entry name" value="Flagellar_FliH/T3SS_HrpE"/>
</dbReference>
<evidence type="ECO:0000256" key="1">
    <source>
        <dbReference type="ARBA" id="ARBA00003041"/>
    </source>
</evidence>
<dbReference type="Pfam" id="PF02108">
    <property type="entry name" value="FliH"/>
    <property type="match status" value="1"/>
</dbReference>
<evidence type="ECO:0000313" key="10">
    <source>
        <dbReference type="EMBL" id="ARU15964.1"/>
    </source>
</evidence>
<evidence type="ECO:0000256" key="4">
    <source>
        <dbReference type="ARBA" id="ARBA00022448"/>
    </source>
</evidence>
<keyword evidence="5" id="KW-1005">Bacterial flagellum biogenesis</keyword>
<gene>
    <name evidence="10" type="ORF">A9D14_06895</name>
</gene>
<dbReference type="GO" id="GO:0015031">
    <property type="term" value="P:protein transport"/>
    <property type="evidence" value="ECO:0007669"/>
    <property type="project" value="UniProtKB-KW"/>
</dbReference>
<keyword evidence="4" id="KW-0813">Transport</keyword>
<evidence type="ECO:0000256" key="8">
    <source>
        <dbReference type="SAM" id="MobiDB-lite"/>
    </source>
</evidence>
<dbReference type="RefSeq" id="WP_066844423.1">
    <property type="nucleotide sequence ID" value="NZ_CP019602.1"/>
</dbReference>
<dbReference type="InterPro" id="IPR051472">
    <property type="entry name" value="T3SS_Stator/FliH"/>
</dbReference>
<dbReference type="STRING" id="450378.GCA_001661675_01379"/>
<feature type="compositionally biased region" description="Polar residues" evidence="8">
    <location>
        <begin position="1"/>
        <end position="10"/>
    </location>
</feature>
<evidence type="ECO:0000256" key="3">
    <source>
        <dbReference type="ARBA" id="ARBA00016507"/>
    </source>
</evidence>
<dbReference type="GO" id="GO:0005829">
    <property type="term" value="C:cytosol"/>
    <property type="evidence" value="ECO:0007669"/>
    <property type="project" value="TreeGrafter"/>
</dbReference>
<keyword evidence="11" id="KW-1185">Reference proteome</keyword>
<evidence type="ECO:0000313" key="11">
    <source>
        <dbReference type="Proteomes" id="UP000195807"/>
    </source>
</evidence>
<feature type="region of interest" description="Disordered" evidence="8">
    <location>
        <begin position="1"/>
        <end position="47"/>
    </location>
</feature>
<keyword evidence="7" id="KW-1006">Bacterial flagellum protein export</keyword>
<accession>A0A1Z1FB36</accession>
<evidence type="ECO:0000256" key="7">
    <source>
        <dbReference type="ARBA" id="ARBA00023225"/>
    </source>
</evidence>
<comment type="function">
    <text evidence="1">Needed for flagellar regrowth and assembly.</text>
</comment>
<evidence type="ECO:0000256" key="6">
    <source>
        <dbReference type="ARBA" id="ARBA00022927"/>
    </source>
</evidence>
<feature type="domain" description="Flagellar assembly protein FliH/Type III secretion system HrpE" evidence="9">
    <location>
        <begin position="89"/>
        <end position="186"/>
    </location>
</feature>
<dbReference type="KEGG" id="cman:A9D14_06895"/>
<keyword evidence="6" id="KW-0653">Protein transport</keyword>
<sequence length="204" mass="21868">MISSEGSLSQGPRLARLDTLAGSGGFRADPRYGGPPPRPDPRDEELAQRQRIESEAFARGFEEGRAAAMAEAGERGAREDAARERLGNALARIGSEDIERLSERLRDIALAVCSDMLAPLALDAKALNRRIAACLALLGHAEKRVLHLHPDDIGFLDNDLRGGLDIAPDPALERGAIRVETAEGGIEDGPASWRMAIAEALRSC</sequence>
<dbReference type="Proteomes" id="UP000195807">
    <property type="component" value="Chromosome"/>
</dbReference>
<proteinExistence type="inferred from homology"/>
<name>A0A1Z1FB36_9SPHN</name>
<comment type="similarity">
    <text evidence="2">Belongs to the FliH family.</text>
</comment>
<protein>
    <recommendedName>
        <fullName evidence="3">Flagellar assembly protein FliH</fullName>
    </recommendedName>
</protein>
<organism evidence="10 11">
    <name type="scientific">Croceicoccus marinus</name>
    <dbReference type="NCBI Taxonomy" id="450378"/>
    <lineage>
        <taxon>Bacteria</taxon>
        <taxon>Pseudomonadati</taxon>
        <taxon>Pseudomonadota</taxon>
        <taxon>Alphaproteobacteria</taxon>
        <taxon>Sphingomonadales</taxon>
        <taxon>Erythrobacteraceae</taxon>
        <taxon>Croceicoccus</taxon>
    </lineage>
</organism>
<evidence type="ECO:0000256" key="5">
    <source>
        <dbReference type="ARBA" id="ARBA00022795"/>
    </source>
</evidence>
<evidence type="ECO:0000259" key="9">
    <source>
        <dbReference type="Pfam" id="PF02108"/>
    </source>
</evidence>
<dbReference type="PANTHER" id="PTHR34982">
    <property type="entry name" value="YOP PROTEINS TRANSLOCATION PROTEIN L"/>
    <property type="match status" value="1"/>
</dbReference>
<dbReference type="OrthoDB" id="7506803at2"/>
<dbReference type="AlphaFoldDB" id="A0A1Z1FB36"/>
<dbReference type="EMBL" id="CP019602">
    <property type="protein sequence ID" value="ARU15964.1"/>
    <property type="molecule type" value="Genomic_DNA"/>
</dbReference>